<dbReference type="SUPFAM" id="SSF51338">
    <property type="entry name" value="Composite domain of metallo-dependent hydrolases"/>
    <property type="match status" value="1"/>
</dbReference>
<dbReference type="GO" id="GO:0016810">
    <property type="term" value="F:hydrolase activity, acting on carbon-nitrogen (but not peptide) bonds"/>
    <property type="evidence" value="ECO:0007669"/>
    <property type="project" value="InterPro"/>
</dbReference>
<proteinExistence type="predicted"/>
<name>A0A0L8ANL9_9BACT</name>
<organism evidence="2 3">
    <name type="scientific">Roseivirga seohaensis subsp. aquiponti</name>
    <dbReference type="NCBI Taxonomy" id="1566026"/>
    <lineage>
        <taxon>Bacteria</taxon>
        <taxon>Pseudomonadati</taxon>
        <taxon>Bacteroidota</taxon>
        <taxon>Cytophagia</taxon>
        <taxon>Cytophagales</taxon>
        <taxon>Roseivirgaceae</taxon>
        <taxon>Roseivirga</taxon>
    </lineage>
</organism>
<feature type="domain" description="Amidohydrolase-related" evidence="1">
    <location>
        <begin position="100"/>
        <end position="429"/>
    </location>
</feature>
<dbReference type="PANTHER" id="PTHR43135:SF3">
    <property type="entry name" value="ALPHA-D-RIBOSE 1-METHYLPHOSPHONATE 5-TRIPHOSPHATE DIPHOSPHATASE"/>
    <property type="match status" value="1"/>
</dbReference>
<dbReference type="SUPFAM" id="SSF51556">
    <property type="entry name" value="Metallo-dependent hydrolases"/>
    <property type="match status" value="1"/>
</dbReference>
<dbReference type="EMBL" id="JSVA01000005">
    <property type="protein sequence ID" value="KOF03820.1"/>
    <property type="molecule type" value="Genomic_DNA"/>
</dbReference>
<dbReference type="InterPro" id="IPR051781">
    <property type="entry name" value="Metallo-dep_Hydrolase"/>
</dbReference>
<dbReference type="Pfam" id="PF01979">
    <property type="entry name" value="Amidohydro_1"/>
    <property type="match status" value="1"/>
</dbReference>
<dbReference type="InterPro" id="IPR006680">
    <property type="entry name" value="Amidohydro-rel"/>
</dbReference>
<keyword evidence="3" id="KW-1185">Reference proteome</keyword>
<dbReference type="InterPro" id="IPR032466">
    <property type="entry name" value="Metal_Hydrolase"/>
</dbReference>
<accession>A0A0L8ANL9</accession>
<reference evidence="3" key="1">
    <citation type="submission" date="2014-11" db="EMBL/GenBank/DDBJ databases">
        <title>Genome sequencing of Roseivirga sp. D-25.</title>
        <authorList>
            <person name="Selvaratnam C."/>
            <person name="Thevarajoo S."/>
            <person name="Goh K.M."/>
            <person name="Eee R."/>
            <person name="Chan K.-G."/>
            <person name="Chong C.S."/>
        </authorList>
    </citation>
    <scope>NUCLEOTIDE SEQUENCE [LARGE SCALE GENOMIC DNA]</scope>
    <source>
        <strain evidence="3">D-25</strain>
    </source>
</reference>
<dbReference type="OrthoDB" id="9797498at2"/>
<dbReference type="AlphaFoldDB" id="A0A0L8ANL9"/>
<protein>
    <recommendedName>
        <fullName evidence="1">Amidohydrolase-related domain-containing protein</fullName>
    </recommendedName>
</protein>
<evidence type="ECO:0000259" key="1">
    <source>
        <dbReference type="Pfam" id="PF01979"/>
    </source>
</evidence>
<sequence>MKLILRILKIIGKAFLFLVLAIVVYVTAAILVGRLELDSPGPIVPNESKVAFTHVNIIPMDSNHVLTDKTVLVENGIITGIYDEFETSQNIKMVDGQLKYLAPGLIDAHAHIFDRSDLALNLSQGVTTVRNMMGFPMHLRWRSEVNNNLFPGASIYTAGPTLNMGSDSGPFHKVLKNSNEGRKAVKLTKSKGYDFVKIYDGLTEEVFKAIMDEAKLQSIKVAGHPPRAVNLETLANSDIVSIEHAEEIFQGMMNYKYSTKKTDSIAKILSEREIYVTPTLIIYNYLYRTMNEDREFLDSIPQEYINPLTRFIGNKQLEGYLNMDEKGKKYSASKNTALSEILSILHQNNVPLLLGTDLGPNLTVAGYILHSEIELWKKVGIKDYEIMKAGTINVAKALDIDDKVGTIEIGKRADFILVDQNPLEDARNLRRISGVFHNSSWYDSERLKELEEIGKDKSSWFSTIGRFMEYILFK</sequence>
<evidence type="ECO:0000313" key="3">
    <source>
        <dbReference type="Proteomes" id="UP000036908"/>
    </source>
</evidence>
<dbReference type="Gene3D" id="3.40.50.10910">
    <property type="entry name" value="Amidohydrolase"/>
    <property type="match status" value="1"/>
</dbReference>
<comment type="caution">
    <text evidence="2">The sequence shown here is derived from an EMBL/GenBank/DDBJ whole genome shotgun (WGS) entry which is preliminary data.</text>
</comment>
<dbReference type="PANTHER" id="PTHR43135">
    <property type="entry name" value="ALPHA-D-RIBOSE 1-METHYLPHOSPHONATE 5-TRIPHOSPHATE DIPHOSPHATASE"/>
    <property type="match status" value="1"/>
</dbReference>
<dbReference type="Gene3D" id="1.20.58.520">
    <property type="entry name" value="Amidohydrolase"/>
    <property type="match status" value="1"/>
</dbReference>
<dbReference type="PATRIC" id="fig|1566026.4.peg.2720"/>
<dbReference type="RefSeq" id="WP_053222503.1">
    <property type="nucleotide sequence ID" value="NZ_JSVA01000005.1"/>
</dbReference>
<dbReference type="InterPro" id="IPR011059">
    <property type="entry name" value="Metal-dep_hydrolase_composite"/>
</dbReference>
<gene>
    <name evidence="2" type="ORF">OB69_04490</name>
</gene>
<dbReference type="Proteomes" id="UP000036908">
    <property type="component" value="Unassembled WGS sequence"/>
</dbReference>
<evidence type="ECO:0000313" key="2">
    <source>
        <dbReference type="EMBL" id="KOF03820.1"/>
    </source>
</evidence>
<dbReference type="Gene3D" id="2.30.40.10">
    <property type="entry name" value="Urease, subunit C, domain 1"/>
    <property type="match status" value="1"/>
</dbReference>
<dbReference type="Gene3D" id="3.30.110.90">
    <property type="entry name" value="Amidohydrolase"/>
    <property type="match status" value="1"/>
</dbReference>